<feature type="domain" description="FRG" evidence="1">
    <location>
        <begin position="28"/>
        <end position="121"/>
    </location>
</feature>
<feature type="non-terminal residue" evidence="2">
    <location>
        <position position="198"/>
    </location>
</feature>
<dbReference type="Pfam" id="PF08867">
    <property type="entry name" value="FRG"/>
    <property type="match status" value="1"/>
</dbReference>
<evidence type="ECO:0000313" key="2">
    <source>
        <dbReference type="EMBL" id="EON88752.1"/>
    </source>
</evidence>
<dbReference type="InterPro" id="IPR014966">
    <property type="entry name" value="FRG-dom"/>
</dbReference>
<dbReference type="EMBL" id="AQQO01000211">
    <property type="protein sequence ID" value="EON88752.1"/>
    <property type="molecule type" value="Genomic_DNA"/>
</dbReference>
<dbReference type="SMART" id="SM00901">
    <property type="entry name" value="FRG"/>
    <property type="match status" value="1"/>
</dbReference>
<evidence type="ECO:0000259" key="1">
    <source>
        <dbReference type="SMART" id="SM00901"/>
    </source>
</evidence>
<keyword evidence="3" id="KW-1185">Reference proteome</keyword>
<dbReference type="AlphaFoldDB" id="R8AR02"/>
<accession>R8AR02</accession>
<dbReference type="HOGENOM" id="CLU_050026_3_1_6"/>
<comment type="caution">
    <text evidence="2">The sequence shown here is derived from an EMBL/GenBank/DDBJ whole genome shotgun (WGS) entry which is preliminary data.</text>
</comment>
<organism evidence="2 3">
    <name type="scientific">Plesiomonas shigelloides 302-73</name>
    <dbReference type="NCBI Taxonomy" id="1315976"/>
    <lineage>
        <taxon>Bacteria</taxon>
        <taxon>Pseudomonadati</taxon>
        <taxon>Pseudomonadota</taxon>
        <taxon>Gammaproteobacteria</taxon>
        <taxon>Enterobacterales</taxon>
        <taxon>Enterobacteriaceae</taxon>
        <taxon>Plesiomonas</taxon>
    </lineage>
</organism>
<sequence length="198" mass="22967">MKIREIKVSSVSSYVNQVHKVRAQWDIHASDIWYRGTASQRYKLQPGTVWRGVKNHNLVQDFLLHYEAYSDKSIQEPWSLYALMQHYGLPTRLLDWTKSALIALYFALEEVNKFGGDNKRIVYMITPLDLNKEVINDGFVYNVAQGRGFYNYLPWELSDGEHELPKEPLAIYIPNNNKRIKSQQGAFTVHGSSNESIE</sequence>
<dbReference type="Proteomes" id="UP000014012">
    <property type="component" value="Unassembled WGS sequence"/>
</dbReference>
<evidence type="ECO:0000313" key="3">
    <source>
        <dbReference type="Proteomes" id="UP000014012"/>
    </source>
</evidence>
<protein>
    <recommendedName>
        <fullName evidence="1">FRG domain-containing protein</fullName>
    </recommendedName>
</protein>
<name>R8AR02_PLESH</name>
<dbReference type="RefSeq" id="WP_010863415.1">
    <property type="nucleotide sequence ID" value="NZ_AQQO01000211.1"/>
</dbReference>
<dbReference type="OrthoDB" id="9816036at2"/>
<reference evidence="2 3" key="1">
    <citation type="journal article" date="2013" name="Genome Announc.">
        <title>Genome Sequence of Plesiomonas shigelloides Strain 302-73 (Serotype O1).</title>
        <authorList>
            <person name="Pique N."/>
            <person name="Aquilini E."/>
            <person name="Alioto T."/>
            <person name="Minana-Galbis D."/>
            <person name="Tomas J.M."/>
        </authorList>
    </citation>
    <scope>NUCLEOTIDE SEQUENCE [LARGE SCALE GENOMIC DNA]</scope>
    <source>
        <strain evidence="2 3">302-73</strain>
    </source>
</reference>
<gene>
    <name evidence="2" type="ORF">PLESHI_08964</name>
</gene>
<proteinExistence type="predicted"/>